<keyword evidence="2" id="KW-1185">Reference proteome</keyword>
<dbReference type="Proteomes" id="UP000013966">
    <property type="component" value="Chromosome 1"/>
</dbReference>
<reference evidence="1 2" key="2">
    <citation type="journal article" date="2018" name="Int. J. Syst. Evol. Microbiol.">
        <title>Burkholderia insecticola sp. nov., a gut symbiotic bacterium of the bean bug Riptortus pedestris.</title>
        <authorList>
            <person name="Takeshita K."/>
            <person name="Tamaki H."/>
            <person name="Ohbayashi T."/>
            <person name="Meng X.-Y."/>
            <person name="Sone T."/>
            <person name="Mitani Y."/>
            <person name="Peeters C."/>
            <person name="Kikuchi Y."/>
            <person name="Vandamme P."/>
        </authorList>
    </citation>
    <scope>NUCLEOTIDE SEQUENCE [LARGE SCALE GENOMIC DNA]</scope>
    <source>
        <strain evidence="1">RPE64</strain>
    </source>
</reference>
<dbReference type="KEGG" id="buo:BRPE64_ACDS14910"/>
<dbReference type="STRING" id="758793.BRPE64_ACDS14910"/>
<dbReference type="AlphaFoldDB" id="R4WQR8"/>
<name>R4WQR8_9BURK</name>
<evidence type="ECO:0000313" key="1">
    <source>
        <dbReference type="EMBL" id="BAN23245.1"/>
    </source>
</evidence>
<dbReference type="HOGENOM" id="CLU_3077604_0_0_4"/>
<protein>
    <submittedName>
        <fullName evidence="1">Uncharacterized protein</fullName>
    </submittedName>
</protein>
<dbReference type="EMBL" id="AP013058">
    <property type="protein sequence ID" value="BAN23245.1"/>
    <property type="molecule type" value="Genomic_DNA"/>
</dbReference>
<gene>
    <name evidence="1" type="ORF">BRPE64_ACDS14910</name>
</gene>
<sequence length="52" mass="5794">MILVDTEIIDVALHEVIRFSLDALGRLSASAEFACCFATSRCLNHGRFLRNP</sequence>
<dbReference type="PATRIC" id="fig|758793.3.peg.1493"/>
<organism evidence="1 2">
    <name type="scientific">Caballeronia insecticola</name>
    <dbReference type="NCBI Taxonomy" id="758793"/>
    <lineage>
        <taxon>Bacteria</taxon>
        <taxon>Pseudomonadati</taxon>
        <taxon>Pseudomonadota</taxon>
        <taxon>Betaproteobacteria</taxon>
        <taxon>Burkholderiales</taxon>
        <taxon>Burkholderiaceae</taxon>
        <taxon>Caballeronia</taxon>
    </lineage>
</organism>
<evidence type="ECO:0000313" key="2">
    <source>
        <dbReference type="Proteomes" id="UP000013966"/>
    </source>
</evidence>
<proteinExistence type="predicted"/>
<reference evidence="1 2" key="1">
    <citation type="journal article" date="2013" name="Genome Announc.">
        <title>Complete Genome Sequence of Burkholderia sp. Strain RPE64, Bacterial Symbiont of the Bean Bug Riptortus pedestris.</title>
        <authorList>
            <person name="Shibata T.F."/>
            <person name="Maeda T."/>
            <person name="Nikoh N."/>
            <person name="Yamaguchi K."/>
            <person name="Oshima K."/>
            <person name="Hattori M."/>
            <person name="Nishiyama T."/>
            <person name="Hasebe M."/>
            <person name="Fukatsu T."/>
            <person name="Kikuchi Y."/>
            <person name="Shigenobu S."/>
        </authorList>
    </citation>
    <scope>NUCLEOTIDE SEQUENCE [LARGE SCALE GENOMIC DNA]</scope>
</reference>
<accession>R4WQR8</accession>